<dbReference type="AlphaFoldDB" id="A0A2R6NM81"/>
<reference evidence="1 2" key="1">
    <citation type="submission" date="2018-02" db="EMBL/GenBank/DDBJ databases">
        <title>Genome sequence of the basidiomycete white-rot fungus Phlebia centrifuga.</title>
        <authorList>
            <person name="Granchi Z."/>
            <person name="Peng M."/>
            <person name="de Vries R.P."/>
            <person name="Hilden K."/>
            <person name="Makela M.R."/>
            <person name="Grigoriev I."/>
            <person name="Riley R."/>
        </authorList>
    </citation>
    <scope>NUCLEOTIDE SEQUENCE [LARGE SCALE GENOMIC DNA]</scope>
    <source>
        <strain evidence="1 2">FBCC195</strain>
    </source>
</reference>
<sequence length="112" mass="13292">MKGAITYLLPSCEYLEISMVWEEWIQAAEKEYKTKLKNWKKKMQKYLASTNQSDNPPLKPKRRMYPKDDDNFLCLAASIKILLVRIINIKELPRAQKLLQDYLDGFHKVRCI</sequence>
<dbReference type="STRING" id="98765.A0A2R6NM81"/>
<dbReference type="Proteomes" id="UP000186601">
    <property type="component" value="Unassembled WGS sequence"/>
</dbReference>
<dbReference type="EMBL" id="MLYV02001074">
    <property type="protein sequence ID" value="PSR73498.1"/>
    <property type="molecule type" value="Genomic_DNA"/>
</dbReference>
<name>A0A2R6NM81_9APHY</name>
<organism evidence="1 2">
    <name type="scientific">Hermanssonia centrifuga</name>
    <dbReference type="NCBI Taxonomy" id="98765"/>
    <lineage>
        <taxon>Eukaryota</taxon>
        <taxon>Fungi</taxon>
        <taxon>Dikarya</taxon>
        <taxon>Basidiomycota</taxon>
        <taxon>Agaricomycotina</taxon>
        <taxon>Agaricomycetes</taxon>
        <taxon>Polyporales</taxon>
        <taxon>Meruliaceae</taxon>
        <taxon>Hermanssonia</taxon>
    </lineage>
</organism>
<proteinExistence type="predicted"/>
<evidence type="ECO:0000313" key="2">
    <source>
        <dbReference type="Proteomes" id="UP000186601"/>
    </source>
</evidence>
<evidence type="ECO:0000313" key="1">
    <source>
        <dbReference type="EMBL" id="PSR73498.1"/>
    </source>
</evidence>
<protein>
    <submittedName>
        <fullName evidence="1">Uncharacterized protein</fullName>
    </submittedName>
</protein>
<gene>
    <name evidence="1" type="ORF">PHLCEN_2v10656</name>
</gene>
<accession>A0A2R6NM81</accession>
<comment type="caution">
    <text evidence="1">The sequence shown here is derived from an EMBL/GenBank/DDBJ whole genome shotgun (WGS) entry which is preliminary data.</text>
</comment>
<keyword evidence="2" id="KW-1185">Reference proteome</keyword>